<dbReference type="GO" id="GO:0005886">
    <property type="term" value="C:plasma membrane"/>
    <property type="evidence" value="ECO:0007669"/>
    <property type="project" value="TreeGrafter"/>
</dbReference>
<comment type="caution">
    <text evidence="2">The sequence shown here is derived from an EMBL/GenBank/DDBJ whole genome shotgun (WGS) entry which is preliminary data.</text>
</comment>
<evidence type="ECO:0000256" key="1">
    <source>
        <dbReference type="SAM" id="Phobius"/>
    </source>
</evidence>
<dbReference type="AlphaFoldDB" id="A0A2K3P6R8"/>
<dbReference type="Proteomes" id="UP000236291">
    <property type="component" value="Unassembled WGS sequence"/>
</dbReference>
<proteinExistence type="predicted"/>
<evidence type="ECO:0000313" key="2">
    <source>
        <dbReference type="EMBL" id="PNY10973.1"/>
    </source>
</evidence>
<dbReference type="GO" id="GO:0009506">
    <property type="term" value="C:plasmodesma"/>
    <property type="evidence" value="ECO:0007669"/>
    <property type="project" value="TreeGrafter"/>
</dbReference>
<dbReference type="EMBL" id="ASHM01004211">
    <property type="protein sequence ID" value="PNY10973.1"/>
    <property type="molecule type" value="Genomic_DNA"/>
</dbReference>
<reference evidence="2 3" key="2">
    <citation type="journal article" date="2017" name="Front. Plant Sci.">
        <title>Gene Classification and Mining of Molecular Markers Useful in Red Clover (Trifolium pratense) Breeding.</title>
        <authorList>
            <person name="Istvanek J."/>
            <person name="Dluhosova J."/>
            <person name="Dluhos P."/>
            <person name="Patkova L."/>
            <person name="Nedelnik J."/>
            <person name="Repkova J."/>
        </authorList>
    </citation>
    <scope>NUCLEOTIDE SEQUENCE [LARGE SCALE GENOMIC DNA]</scope>
    <source>
        <strain evidence="3">cv. Tatra</strain>
        <tissue evidence="2">Young leaves</tissue>
    </source>
</reference>
<accession>A0A2K3P6R8</accession>
<sequence length="236" mass="26023">MKYVVSQVEFTNENLKNVSNYLDSAKKISIELGLPRDIDKGIHSVQKKIMVTSNDLSKKTRNTSKMLHNGSEGMRFALITVAISMVIVSILGFLTTILGLKCILYSLVVAGWILVAGTFILSGAFVLLHNVIGDTCVAMDEWALNPTTHTAMDETIPCMKNERVRETLLQSKSIVFHLVNSINDIISNDLNGNTKSHNQSAPNVPLLCNPFNSDFTIRHCAAEEVAFENATEVRAI</sequence>
<dbReference type="STRING" id="57577.A0A2K3P6R8"/>
<organism evidence="2 3">
    <name type="scientific">Trifolium pratense</name>
    <name type="common">Red clover</name>
    <dbReference type="NCBI Taxonomy" id="57577"/>
    <lineage>
        <taxon>Eukaryota</taxon>
        <taxon>Viridiplantae</taxon>
        <taxon>Streptophyta</taxon>
        <taxon>Embryophyta</taxon>
        <taxon>Tracheophyta</taxon>
        <taxon>Spermatophyta</taxon>
        <taxon>Magnoliopsida</taxon>
        <taxon>eudicotyledons</taxon>
        <taxon>Gunneridae</taxon>
        <taxon>Pentapetalae</taxon>
        <taxon>rosids</taxon>
        <taxon>fabids</taxon>
        <taxon>Fabales</taxon>
        <taxon>Fabaceae</taxon>
        <taxon>Papilionoideae</taxon>
        <taxon>50 kb inversion clade</taxon>
        <taxon>NPAAA clade</taxon>
        <taxon>Hologalegina</taxon>
        <taxon>IRL clade</taxon>
        <taxon>Trifolieae</taxon>
        <taxon>Trifolium</taxon>
    </lineage>
</organism>
<name>A0A2K3P6R8_TRIPR</name>
<keyword evidence="1 2" id="KW-0812">Transmembrane</keyword>
<keyword evidence="1" id="KW-1133">Transmembrane helix</keyword>
<feature type="transmembrane region" description="Helical" evidence="1">
    <location>
        <begin position="103"/>
        <end position="128"/>
    </location>
</feature>
<feature type="transmembrane region" description="Helical" evidence="1">
    <location>
        <begin position="76"/>
        <end position="97"/>
    </location>
</feature>
<dbReference type="InterPro" id="IPR040283">
    <property type="entry name" value="DDB_G0292058-like"/>
</dbReference>
<reference evidence="2 3" key="1">
    <citation type="journal article" date="2014" name="Am. J. Bot.">
        <title>Genome assembly and annotation for red clover (Trifolium pratense; Fabaceae).</title>
        <authorList>
            <person name="Istvanek J."/>
            <person name="Jaros M."/>
            <person name="Krenek A."/>
            <person name="Repkova J."/>
        </authorList>
    </citation>
    <scope>NUCLEOTIDE SEQUENCE [LARGE SCALE GENOMIC DNA]</scope>
    <source>
        <strain evidence="3">cv. Tatra</strain>
        <tissue evidence="2">Young leaves</tissue>
    </source>
</reference>
<dbReference type="PANTHER" id="PTHR31414:SF15">
    <property type="entry name" value="PLASMA MEMBRANE FUSION PROTEIN"/>
    <property type="match status" value="1"/>
</dbReference>
<gene>
    <name evidence="2" type="ORF">L195_g007570</name>
</gene>
<protein>
    <submittedName>
        <fullName evidence="2">Transmembrane protein</fullName>
    </submittedName>
</protein>
<keyword evidence="1" id="KW-0472">Membrane</keyword>
<dbReference type="PANTHER" id="PTHR31414">
    <property type="entry name" value="TRANSMEMBRANE PROTEIN DDB_G0292058"/>
    <property type="match status" value="1"/>
</dbReference>
<evidence type="ECO:0000313" key="3">
    <source>
        <dbReference type="Proteomes" id="UP000236291"/>
    </source>
</evidence>